<dbReference type="Proteomes" id="UP000299102">
    <property type="component" value="Unassembled WGS sequence"/>
</dbReference>
<sequence length="96" mass="11010">MNVKNIVRIGVDDRRLRNVVLLRYRRVVRSMTRHFLIRLRINTGSMQTSSFVIDTHNTGSETRDTTEPRQARALGPRAPPSSAPRAVQQRKGIVMQ</sequence>
<protein>
    <submittedName>
        <fullName evidence="2">Uncharacterized protein</fullName>
    </submittedName>
</protein>
<keyword evidence="3" id="KW-1185">Reference proteome</keyword>
<organism evidence="2 3">
    <name type="scientific">Eumeta variegata</name>
    <name type="common">Bagworm moth</name>
    <name type="synonym">Eumeta japonica</name>
    <dbReference type="NCBI Taxonomy" id="151549"/>
    <lineage>
        <taxon>Eukaryota</taxon>
        <taxon>Metazoa</taxon>
        <taxon>Ecdysozoa</taxon>
        <taxon>Arthropoda</taxon>
        <taxon>Hexapoda</taxon>
        <taxon>Insecta</taxon>
        <taxon>Pterygota</taxon>
        <taxon>Neoptera</taxon>
        <taxon>Endopterygota</taxon>
        <taxon>Lepidoptera</taxon>
        <taxon>Glossata</taxon>
        <taxon>Ditrysia</taxon>
        <taxon>Tineoidea</taxon>
        <taxon>Psychidae</taxon>
        <taxon>Oiketicinae</taxon>
        <taxon>Eumeta</taxon>
    </lineage>
</organism>
<dbReference type="EMBL" id="BGZK01000922">
    <property type="protein sequence ID" value="GBP65181.1"/>
    <property type="molecule type" value="Genomic_DNA"/>
</dbReference>
<accession>A0A4C1XMZ2</accession>
<evidence type="ECO:0000313" key="2">
    <source>
        <dbReference type="EMBL" id="GBP65181.1"/>
    </source>
</evidence>
<dbReference type="AlphaFoldDB" id="A0A4C1XMZ2"/>
<evidence type="ECO:0000313" key="3">
    <source>
        <dbReference type="Proteomes" id="UP000299102"/>
    </source>
</evidence>
<feature type="compositionally biased region" description="Basic and acidic residues" evidence="1">
    <location>
        <begin position="61"/>
        <end position="70"/>
    </location>
</feature>
<gene>
    <name evidence="2" type="ORF">EVAR_49987_1</name>
</gene>
<name>A0A4C1XMZ2_EUMVA</name>
<proteinExistence type="predicted"/>
<evidence type="ECO:0000256" key="1">
    <source>
        <dbReference type="SAM" id="MobiDB-lite"/>
    </source>
</evidence>
<comment type="caution">
    <text evidence="2">The sequence shown here is derived from an EMBL/GenBank/DDBJ whole genome shotgun (WGS) entry which is preliminary data.</text>
</comment>
<reference evidence="2 3" key="1">
    <citation type="journal article" date="2019" name="Commun. Biol.">
        <title>The bagworm genome reveals a unique fibroin gene that provides high tensile strength.</title>
        <authorList>
            <person name="Kono N."/>
            <person name="Nakamura H."/>
            <person name="Ohtoshi R."/>
            <person name="Tomita M."/>
            <person name="Numata K."/>
            <person name="Arakawa K."/>
        </authorList>
    </citation>
    <scope>NUCLEOTIDE SEQUENCE [LARGE SCALE GENOMIC DNA]</scope>
</reference>
<feature type="region of interest" description="Disordered" evidence="1">
    <location>
        <begin position="54"/>
        <end position="96"/>
    </location>
</feature>